<name>A0A836ZU76_XANVA</name>
<proteinExistence type="predicted"/>
<sequence length="206" mass="22003">MQSSIQARWHVVCVGFCMPALLGCTRAAPEQQLRATLEQMHQAIEACEIGTAMAPVAEDFVGENGLDAAGLRRLVQAQMLGNAQIGVTMGPVDVALRGDTATVQFTALFTGGNGRWVPDQAQTYQVTTGWRLQGSDWQLYHAQWAPAGRGKRVDRLKAPVGAVGRMVALVIVVDRDGGFAALVTSPILGANTCWRGRASGRNAQCL</sequence>
<dbReference type="EMBL" id="AKBN01000303">
    <property type="protein sequence ID" value="KFA03052.1"/>
    <property type="molecule type" value="Genomic_DNA"/>
</dbReference>
<dbReference type="Gene3D" id="3.10.450.50">
    <property type="match status" value="1"/>
</dbReference>
<protein>
    <submittedName>
        <fullName evidence="1">Uncharacterized protein</fullName>
    </submittedName>
</protein>
<organism evidence="1">
    <name type="scientific">Xanthomonas vasicola pv. vasculorum NCPPB 890</name>
    <dbReference type="NCBI Taxonomy" id="1184265"/>
    <lineage>
        <taxon>Bacteria</taxon>
        <taxon>Pseudomonadati</taxon>
        <taxon>Pseudomonadota</taxon>
        <taxon>Gammaproteobacteria</taxon>
        <taxon>Lysobacterales</taxon>
        <taxon>Lysobacteraceae</taxon>
        <taxon>Xanthomonas</taxon>
    </lineage>
</organism>
<comment type="caution">
    <text evidence="1">The sequence shown here is derived from an EMBL/GenBank/DDBJ whole genome shotgun (WGS) entry which is preliminary data.</text>
</comment>
<evidence type="ECO:0000313" key="1">
    <source>
        <dbReference type="EMBL" id="KFA03052.1"/>
    </source>
</evidence>
<dbReference type="AlphaFoldDB" id="A0A836ZU76"/>
<reference evidence="1" key="1">
    <citation type="submission" date="2012-05" db="EMBL/GenBank/DDBJ databases">
        <authorList>
            <person name="Studholme D.J."/>
            <person name="Wasukira A."/>
            <person name="Grant M."/>
        </authorList>
    </citation>
    <scope>NUCLEOTIDE SEQUENCE [LARGE SCALE GENOMIC DNA]</scope>
    <source>
        <strain evidence="1">NCPPB 890</strain>
    </source>
</reference>
<gene>
    <name evidence="1" type="ORF">A11K_0105935</name>
</gene>
<accession>A0A836ZU76</accession>
<dbReference type="InterPro" id="IPR032710">
    <property type="entry name" value="NTF2-like_dom_sf"/>
</dbReference>
<dbReference type="SUPFAM" id="SSF54427">
    <property type="entry name" value="NTF2-like"/>
    <property type="match status" value="1"/>
</dbReference>